<gene>
    <name evidence="1" type="ORF">RN001_014319</name>
</gene>
<dbReference type="AlphaFoldDB" id="A0AAN7P1F0"/>
<dbReference type="EMBL" id="JARPUR010000006">
    <property type="protein sequence ID" value="KAK4874959.1"/>
    <property type="molecule type" value="Genomic_DNA"/>
</dbReference>
<keyword evidence="2" id="KW-1185">Reference proteome</keyword>
<proteinExistence type="predicted"/>
<dbReference type="PANTHER" id="PTHR45913">
    <property type="entry name" value="EPM2A-INTERACTING PROTEIN 1"/>
    <property type="match status" value="1"/>
</dbReference>
<accession>A0AAN7P1F0</accession>
<evidence type="ECO:0000313" key="1">
    <source>
        <dbReference type="EMBL" id="KAK4874959.1"/>
    </source>
</evidence>
<organism evidence="1 2">
    <name type="scientific">Aquatica leii</name>
    <dbReference type="NCBI Taxonomy" id="1421715"/>
    <lineage>
        <taxon>Eukaryota</taxon>
        <taxon>Metazoa</taxon>
        <taxon>Ecdysozoa</taxon>
        <taxon>Arthropoda</taxon>
        <taxon>Hexapoda</taxon>
        <taxon>Insecta</taxon>
        <taxon>Pterygota</taxon>
        <taxon>Neoptera</taxon>
        <taxon>Endopterygota</taxon>
        <taxon>Coleoptera</taxon>
        <taxon>Polyphaga</taxon>
        <taxon>Elateriformia</taxon>
        <taxon>Elateroidea</taxon>
        <taxon>Lampyridae</taxon>
        <taxon>Luciolinae</taxon>
        <taxon>Aquatica</taxon>
    </lineage>
</organism>
<evidence type="ECO:0000313" key="2">
    <source>
        <dbReference type="Proteomes" id="UP001353858"/>
    </source>
</evidence>
<dbReference type="Proteomes" id="UP001353858">
    <property type="component" value="Unassembled WGS sequence"/>
</dbReference>
<reference evidence="2" key="1">
    <citation type="submission" date="2023-01" db="EMBL/GenBank/DDBJ databases">
        <title>Key to firefly adult light organ development and bioluminescence: homeobox transcription factors regulate luciferase expression and transportation to peroxisome.</title>
        <authorList>
            <person name="Fu X."/>
        </authorList>
    </citation>
    <scope>NUCLEOTIDE SEQUENCE [LARGE SCALE GENOMIC DNA]</scope>
</reference>
<dbReference type="PANTHER" id="PTHR45913:SF5">
    <property type="entry name" value="GENERAL TRANSCRIPTION FACTOR II-I REPEAT DOMAIN-CONTAINING PROTEIN 2A-LIKE PROTEIN"/>
    <property type="match status" value="1"/>
</dbReference>
<comment type="caution">
    <text evidence="1">The sequence shown here is derived from an EMBL/GenBank/DDBJ whole genome shotgun (WGS) entry which is preliminary data.</text>
</comment>
<protein>
    <submittedName>
        <fullName evidence="1">Uncharacterized protein</fullName>
    </submittedName>
</protein>
<sequence length="191" mass="21473">MTYRSYVHESTGQTPSCVMLVKECMLARSNTRRTEILVADIKNTLLKLLQKASSFAIALDESCDIADEEQMSIFVRFLDIEYQIFREELLAMLPLKGNTQGKDLFKVTDEFTTKSNISYDEVVSLSTDGTSAMIGKGKGVVKRIRDKHSGLISYQCIIHQAALCGKLNTTLKEVIDSLVKLMNFMRSHFAS</sequence>
<name>A0AAN7P1F0_9COLE</name>